<comment type="caution">
    <text evidence="2">The sequence shown here is derived from an EMBL/GenBank/DDBJ whole genome shotgun (WGS) entry which is preliminary data.</text>
</comment>
<feature type="signal peptide" evidence="1">
    <location>
        <begin position="1"/>
        <end position="26"/>
    </location>
</feature>
<dbReference type="Proteomes" id="UP000006443">
    <property type="component" value="Unassembled WGS sequence"/>
</dbReference>
<gene>
    <name evidence="2" type="ORF">DealDRAFT_2062</name>
</gene>
<keyword evidence="1" id="KW-0732">Signal</keyword>
<dbReference type="STRING" id="555088.DealDRAFT_2062"/>
<protein>
    <recommendedName>
        <fullName evidence="4">Lipoprotein</fullName>
    </recommendedName>
</protein>
<dbReference type="PROSITE" id="PS51257">
    <property type="entry name" value="PROKAR_LIPOPROTEIN"/>
    <property type="match status" value="1"/>
</dbReference>
<accession>C0GHV3</accession>
<dbReference type="RefSeq" id="WP_008517194.1">
    <property type="nucleotide sequence ID" value="NZ_ACJM01000010.1"/>
</dbReference>
<evidence type="ECO:0008006" key="4">
    <source>
        <dbReference type="Google" id="ProtNLM"/>
    </source>
</evidence>
<evidence type="ECO:0000256" key="1">
    <source>
        <dbReference type="SAM" id="SignalP"/>
    </source>
</evidence>
<sequence>MKKLAFLSLILVLFAAGCSRSFDKNAAGYVSSPTSMQFFLEDNLSVTVKDKDSIQNVMAVLNEVEVNKLTVEESNQIVMQGQLLEATEMRFRDRQGKVFRAYLLSDGSLLVMEGDINQGGKQRDVFLSAPNQQELYNEIQASIMTQMKN</sequence>
<feature type="chain" id="PRO_5002898537" description="Lipoprotein" evidence="1">
    <location>
        <begin position="27"/>
        <end position="149"/>
    </location>
</feature>
<dbReference type="EMBL" id="ACJM01000010">
    <property type="protein sequence ID" value="EEG77027.1"/>
    <property type="molecule type" value="Genomic_DNA"/>
</dbReference>
<keyword evidence="3" id="KW-1185">Reference proteome</keyword>
<organism evidence="2 3">
    <name type="scientific">Dethiobacter alkaliphilus AHT 1</name>
    <dbReference type="NCBI Taxonomy" id="555088"/>
    <lineage>
        <taxon>Bacteria</taxon>
        <taxon>Bacillati</taxon>
        <taxon>Bacillota</taxon>
        <taxon>Dethiobacteria</taxon>
        <taxon>Dethiobacterales</taxon>
        <taxon>Dethiobacteraceae</taxon>
        <taxon>Dethiobacter</taxon>
    </lineage>
</organism>
<evidence type="ECO:0000313" key="3">
    <source>
        <dbReference type="Proteomes" id="UP000006443"/>
    </source>
</evidence>
<proteinExistence type="predicted"/>
<name>C0GHV3_DETAL</name>
<evidence type="ECO:0000313" key="2">
    <source>
        <dbReference type="EMBL" id="EEG77027.1"/>
    </source>
</evidence>
<reference evidence="2 3" key="1">
    <citation type="submission" date="2009-02" db="EMBL/GenBank/DDBJ databases">
        <title>Sequencing of the draft genome and assembly of Dethiobacter alkaliphilus AHT 1.</title>
        <authorList>
            <consortium name="US DOE Joint Genome Institute (JGI-PGF)"/>
            <person name="Lucas S."/>
            <person name="Copeland A."/>
            <person name="Lapidus A."/>
            <person name="Glavina del Rio T."/>
            <person name="Dalin E."/>
            <person name="Tice H."/>
            <person name="Bruce D."/>
            <person name="Goodwin L."/>
            <person name="Pitluck S."/>
            <person name="Larimer F."/>
            <person name="Land M.L."/>
            <person name="Hauser L."/>
            <person name="Muyzer G."/>
        </authorList>
    </citation>
    <scope>NUCLEOTIDE SEQUENCE [LARGE SCALE GENOMIC DNA]</scope>
    <source>
        <strain evidence="2 3">AHT 1</strain>
    </source>
</reference>
<dbReference type="AlphaFoldDB" id="C0GHV3"/>